<dbReference type="Gene3D" id="3.30.710.10">
    <property type="entry name" value="Potassium Channel Kv1.1, Chain A"/>
    <property type="match status" value="2"/>
</dbReference>
<keyword evidence="1" id="KW-0880">Kelch repeat</keyword>
<dbReference type="AlphaFoldDB" id="A0A3Q1GM08"/>
<dbReference type="InterPro" id="IPR011705">
    <property type="entry name" value="BACK"/>
</dbReference>
<feature type="compositionally biased region" description="Basic and acidic residues" evidence="3">
    <location>
        <begin position="128"/>
        <end position="137"/>
    </location>
</feature>
<dbReference type="Proteomes" id="UP000257200">
    <property type="component" value="Unplaced"/>
</dbReference>
<accession>A0A3Q1GM08</accession>
<reference evidence="5" key="1">
    <citation type="submission" date="2025-08" db="UniProtKB">
        <authorList>
            <consortium name="Ensembl"/>
        </authorList>
    </citation>
    <scope>IDENTIFICATION</scope>
</reference>
<dbReference type="InterPro" id="IPR056737">
    <property type="entry name" value="Beta-prop_ATRN-MKLN-like"/>
</dbReference>
<dbReference type="Pfam" id="PF00651">
    <property type="entry name" value="BTB"/>
    <property type="match status" value="1"/>
</dbReference>
<feature type="compositionally biased region" description="Acidic residues" evidence="3">
    <location>
        <begin position="159"/>
        <end position="190"/>
    </location>
</feature>
<keyword evidence="6" id="KW-1185">Reference proteome</keyword>
<proteinExistence type="predicted"/>
<dbReference type="GeneTree" id="ENSGT00940000164143"/>
<dbReference type="Pfam" id="PF07707">
    <property type="entry name" value="BACK"/>
    <property type="match status" value="1"/>
</dbReference>
<dbReference type="Pfam" id="PF24981">
    <property type="entry name" value="Beta-prop_ATRN-LZTR1"/>
    <property type="match status" value="1"/>
</dbReference>
<feature type="compositionally biased region" description="Basic and acidic residues" evidence="3">
    <location>
        <begin position="191"/>
        <end position="213"/>
    </location>
</feature>
<keyword evidence="2" id="KW-0677">Repeat</keyword>
<feature type="compositionally biased region" description="Basic and acidic residues" evidence="3">
    <location>
        <begin position="69"/>
        <end position="84"/>
    </location>
</feature>
<dbReference type="InterPro" id="IPR011333">
    <property type="entry name" value="SKP1/BTB/POZ_sf"/>
</dbReference>
<feature type="compositionally biased region" description="Acidic residues" evidence="3">
    <location>
        <begin position="43"/>
        <end position="68"/>
    </location>
</feature>
<dbReference type="Gene3D" id="2.120.10.80">
    <property type="entry name" value="Kelch-type beta propeller"/>
    <property type="match status" value="1"/>
</dbReference>
<dbReference type="InterPro" id="IPR006652">
    <property type="entry name" value="Kelch_1"/>
</dbReference>
<feature type="compositionally biased region" description="Acidic residues" evidence="3">
    <location>
        <begin position="520"/>
        <end position="529"/>
    </location>
</feature>
<dbReference type="SUPFAM" id="SSF117281">
    <property type="entry name" value="Kelch motif"/>
    <property type="match status" value="1"/>
</dbReference>
<evidence type="ECO:0000256" key="2">
    <source>
        <dbReference type="ARBA" id="ARBA00022737"/>
    </source>
</evidence>
<feature type="domain" description="BTB" evidence="4">
    <location>
        <begin position="705"/>
        <end position="772"/>
    </location>
</feature>
<dbReference type="PANTHER" id="PTHR45632:SF14">
    <property type="entry name" value="KELCH-LIKE PROTEIN 33"/>
    <property type="match status" value="1"/>
</dbReference>
<evidence type="ECO:0000256" key="3">
    <source>
        <dbReference type="SAM" id="MobiDB-lite"/>
    </source>
</evidence>
<feature type="compositionally biased region" description="Basic and acidic residues" evidence="3">
    <location>
        <begin position="469"/>
        <end position="481"/>
    </location>
</feature>
<feature type="region of interest" description="Disordered" evidence="3">
    <location>
        <begin position="434"/>
        <end position="492"/>
    </location>
</feature>
<protein>
    <submittedName>
        <fullName evidence="5">Uncharacterized LOC110971012</fullName>
    </submittedName>
</protein>
<organism evidence="5 6">
    <name type="scientific">Acanthochromis polyacanthus</name>
    <name type="common">spiny chromis</name>
    <dbReference type="NCBI Taxonomy" id="80966"/>
    <lineage>
        <taxon>Eukaryota</taxon>
        <taxon>Metazoa</taxon>
        <taxon>Chordata</taxon>
        <taxon>Craniata</taxon>
        <taxon>Vertebrata</taxon>
        <taxon>Euteleostomi</taxon>
        <taxon>Actinopterygii</taxon>
        <taxon>Neopterygii</taxon>
        <taxon>Teleostei</taxon>
        <taxon>Neoteleostei</taxon>
        <taxon>Acanthomorphata</taxon>
        <taxon>Ovalentaria</taxon>
        <taxon>Pomacentridae</taxon>
        <taxon>Acanthochromis</taxon>
    </lineage>
</organism>
<dbReference type="InterPro" id="IPR015915">
    <property type="entry name" value="Kelch-typ_b-propeller"/>
</dbReference>
<feature type="region of interest" description="Disordered" evidence="3">
    <location>
        <begin position="504"/>
        <end position="530"/>
    </location>
</feature>
<dbReference type="SUPFAM" id="SSF54695">
    <property type="entry name" value="POZ domain"/>
    <property type="match status" value="2"/>
</dbReference>
<feature type="compositionally biased region" description="Basic and acidic residues" evidence="3">
    <location>
        <begin position="237"/>
        <end position="279"/>
    </location>
</feature>
<feature type="compositionally biased region" description="Acidic residues" evidence="3">
    <location>
        <begin position="280"/>
        <end position="301"/>
    </location>
</feature>
<dbReference type="Pfam" id="PF21536">
    <property type="entry name" value="BTB_KLHL33"/>
    <property type="match status" value="1"/>
</dbReference>
<sequence>MDSMSIASLCPQKQWNDWKREMEENRRKRLWERIRRWVKVEASDEEEEDSVDEDTDGCEEDGSEEDNEPAGKGEEEEVMEVKEAEEVEEVAVEGESSQKKGLKKNNGDEEEDREMSEVGGRTGVEEEEVKREVKDNDDSVEDEEKEVKEEGENKKCEEEREDEVESGVEDKEEVVEEEQWELKEVEEDKEEEVKGESDLEKELKENITGNEKDIEMDEADEKVDMEEEEEKEENEEMEVKKNKQVDDGEETEVKKAGEVKKVEQQGGDEMERWVKKKEDEEKEWEATEANEFEESEGESCQEEGLKNKKGDKQMTEADESVDVKEEEGQEENEIEKEAKENEEVDEEEEWEMKEAKEMEVEREKAKREVGESEKDEELQEQVQSGIYHLEEQVTEQIPVENIQQNQESIAHENDIVSDLVESMSEDLERLKVENRYAEKQREDSNELEDPGEKSWRSENELFGAWTTQERNEEGESEKLTDEEGTATESWITQEEFQDYLKSLQDEDSKDEEEAAHSMDEDGDGSDEDEVKVYSKDDYPTDIFLALNEFRDSSLLTDLTLITDDGKIFQVHSPVLAAVSSLIWKYLNRRKAENTRAHKKQNDDTNAGAQRWSVYLGPEVDHIGLRAIVEFAYTGLISNLNKDKVNQIRAAAQALGVIRVLNLCTLQEEESTKTGGQKKKERTSAAQEMMISLESIKQLWMDRVGCDVILQALGDSIHVHRVILAVSSDYFRGMFTLGMKESHQPSVTLPFLLASELEALIDCSYSGALPLSWRCVFELTSTALQLQYQPALSLCVNFLHQEITPDSCLDVISFAEAYGMTQLMEVAEDFVLRQFQKVACTSKFKDLPARQLLKYLNSFSLCVPSELVVFKAVAAWIQAKPRIRYRLAKDLMKTIHFPLMTFKEFKEVQSQNMWSDHNLSELYEAIFEDFCSNEPATQNKCRIYLPKESLVLIGGDQITEDLMRRNISRELWFGNSLRNHTGVKKAMEWRKLGEMPEPERFSHEVAVLKGQLYVFGGKMYYGIHDTLNSVYRYDPLQNSWESLADMQEKRCSFSAVVLHGNIYAIGGHCHRDCIDSVERYCPTTNTWRFTCPLDLPLSGHVAKVAQGRIFISGGQNSDYLCLASMFLYHPETGSTYLANMPKPRAHHCMETLGERLYVAGGVTTDENMAVVDQLSCEMYSPAEDSWTAFTSLPVPHVGAASAVLEGKLYVLGGYSQEDFSDTKMVHRYDSATWRWENMGKMPGPNSDIRASVLCLPQHFRM</sequence>
<dbReference type="InterPro" id="IPR000210">
    <property type="entry name" value="BTB/POZ_dom"/>
</dbReference>
<dbReference type="PANTHER" id="PTHR45632">
    <property type="entry name" value="LD33804P"/>
    <property type="match status" value="1"/>
</dbReference>
<feature type="compositionally biased region" description="Acidic residues" evidence="3">
    <location>
        <begin position="342"/>
        <end position="351"/>
    </location>
</feature>
<dbReference type="SMART" id="SM00612">
    <property type="entry name" value="Kelch"/>
    <property type="match status" value="5"/>
</dbReference>
<dbReference type="InParanoid" id="A0A3Q1GM08"/>
<evidence type="ECO:0000256" key="1">
    <source>
        <dbReference type="ARBA" id="ARBA00022441"/>
    </source>
</evidence>
<feature type="region of interest" description="Disordered" evidence="3">
    <location>
        <begin position="39"/>
        <end position="380"/>
    </location>
</feature>
<dbReference type="STRING" id="80966.ENSAPOP00000018385"/>
<feature type="compositionally biased region" description="Acidic residues" evidence="3">
    <location>
        <begin position="316"/>
        <end position="334"/>
    </location>
</feature>
<feature type="compositionally biased region" description="Basic and acidic residues" evidence="3">
    <location>
        <begin position="145"/>
        <end position="158"/>
    </location>
</feature>
<dbReference type="Gene3D" id="1.25.40.420">
    <property type="match status" value="1"/>
</dbReference>
<evidence type="ECO:0000313" key="5">
    <source>
        <dbReference type="Ensembl" id="ENSAPOP00000018385.1"/>
    </source>
</evidence>
<feature type="compositionally biased region" description="Basic and acidic residues" evidence="3">
    <location>
        <begin position="434"/>
        <end position="459"/>
    </location>
</feature>
<feature type="compositionally biased region" description="Basic and acidic residues" evidence="3">
    <location>
        <begin position="352"/>
        <end position="372"/>
    </location>
</feature>
<reference evidence="5" key="2">
    <citation type="submission" date="2025-09" db="UniProtKB">
        <authorList>
            <consortium name="Ensembl"/>
        </authorList>
    </citation>
    <scope>IDENTIFICATION</scope>
</reference>
<dbReference type="SMART" id="SM00225">
    <property type="entry name" value="BTB"/>
    <property type="match status" value="2"/>
</dbReference>
<name>A0A3Q1GM08_9TELE</name>
<dbReference type="SMART" id="SM00875">
    <property type="entry name" value="BACK"/>
    <property type="match status" value="1"/>
</dbReference>
<feature type="compositionally biased region" description="Acidic residues" evidence="3">
    <location>
        <begin position="214"/>
        <end position="236"/>
    </location>
</feature>
<feature type="domain" description="BTB" evidence="4">
    <location>
        <begin position="556"/>
        <end position="640"/>
    </location>
</feature>
<evidence type="ECO:0000313" key="6">
    <source>
        <dbReference type="Proteomes" id="UP000257200"/>
    </source>
</evidence>
<feature type="compositionally biased region" description="Basic and acidic residues" evidence="3">
    <location>
        <begin position="303"/>
        <end position="315"/>
    </location>
</feature>
<dbReference type="Ensembl" id="ENSAPOT00000027960.1">
    <property type="protein sequence ID" value="ENSAPOP00000018385.1"/>
    <property type="gene ID" value="ENSAPOG00000021743.1"/>
</dbReference>
<dbReference type="PROSITE" id="PS50097">
    <property type="entry name" value="BTB"/>
    <property type="match status" value="2"/>
</dbReference>
<evidence type="ECO:0000259" key="4">
    <source>
        <dbReference type="PROSITE" id="PS50097"/>
    </source>
</evidence>